<dbReference type="GO" id="GO:0005524">
    <property type="term" value="F:ATP binding"/>
    <property type="evidence" value="ECO:0007669"/>
    <property type="project" value="UniProtKB-KW"/>
</dbReference>
<accession>A0A2J7Q7V2</accession>
<evidence type="ECO:0000256" key="7">
    <source>
        <dbReference type="ARBA" id="ARBA00022763"/>
    </source>
</evidence>
<evidence type="ECO:0000259" key="20">
    <source>
        <dbReference type="PROSITE" id="PS51192"/>
    </source>
</evidence>
<reference evidence="22 23" key="1">
    <citation type="submission" date="2017-12" db="EMBL/GenBank/DDBJ databases">
        <title>Hemimetabolous genomes reveal molecular basis of termite eusociality.</title>
        <authorList>
            <person name="Harrison M.C."/>
            <person name="Jongepier E."/>
            <person name="Robertson H.M."/>
            <person name="Arning N."/>
            <person name="Bitard-Feildel T."/>
            <person name="Chao H."/>
            <person name="Childers C.P."/>
            <person name="Dinh H."/>
            <person name="Doddapaneni H."/>
            <person name="Dugan S."/>
            <person name="Gowin J."/>
            <person name="Greiner C."/>
            <person name="Han Y."/>
            <person name="Hu H."/>
            <person name="Hughes D.S.T."/>
            <person name="Huylmans A.-K."/>
            <person name="Kemena C."/>
            <person name="Kremer L.P.M."/>
            <person name="Lee S.L."/>
            <person name="Lopez-Ezquerra A."/>
            <person name="Mallet L."/>
            <person name="Monroy-Kuhn J.M."/>
            <person name="Moser A."/>
            <person name="Murali S.C."/>
            <person name="Muzny D.M."/>
            <person name="Otani S."/>
            <person name="Piulachs M.-D."/>
            <person name="Poelchau M."/>
            <person name="Qu J."/>
            <person name="Schaub F."/>
            <person name="Wada-Katsumata A."/>
            <person name="Worley K.C."/>
            <person name="Xie Q."/>
            <person name="Ylla G."/>
            <person name="Poulsen M."/>
            <person name="Gibbs R.A."/>
            <person name="Schal C."/>
            <person name="Richards S."/>
            <person name="Belles X."/>
            <person name="Korb J."/>
            <person name="Bornberg-Bauer E."/>
        </authorList>
    </citation>
    <scope>NUCLEOTIDE SEQUENCE [LARGE SCALE GENOMIC DNA]</scope>
    <source>
        <tissue evidence="22">Whole body</tissue>
    </source>
</reference>
<evidence type="ECO:0000256" key="14">
    <source>
        <dbReference type="ARBA" id="ARBA00023242"/>
    </source>
</evidence>
<keyword evidence="9" id="KW-0347">Helicase</keyword>
<keyword evidence="11" id="KW-0156">Chromatin regulator</keyword>
<keyword evidence="14" id="KW-0539">Nucleus</keyword>
<evidence type="ECO:0000256" key="10">
    <source>
        <dbReference type="ARBA" id="ARBA00022840"/>
    </source>
</evidence>
<feature type="compositionally biased region" description="Polar residues" evidence="18">
    <location>
        <begin position="1"/>
        <end position="24"/>
    </location>
</feature>
<comment type="similarity">
    <text evidence="3">Belongs to the SNF2/RAD54 helicase family.</text>
</comment>
<dbReference type="CDD" id="cd17998">
    <property type="entry name" value="DEXHc_SMARCAD1"/>
    <property type="match status" value="1"/>
</dbReference>
<evidence type="ECO:0000256" key="16">
    <source>
        <dbReference type="ARBA" id="ARBA00059294"/>
    </source>
</evidence>
<dbReference type="FunCoup" id="A0A2J7Q7V2">
    <property type="interactions" value="2168"/>
</dbReference>
<dbReference type="SUPFAM" id="SSF52540">
    <property type="entry name" value="P-loop containing nucleoside triphosphate hydrolases"/>
    <property type="match status" value="2"/>
</dbReference>
<evidence type="ECO:0000313" key="22">
    <source>
        <dbReference type="EMBL" id="PNF24659.1"/>
    </source>
</evidence>
<dbReference type="GO" id="GO:0006281">
    <property type="term" value="P:DNA repair"/>
    <property type="evidence" value="ECO:0007669"/>
    <property type="project" value="UniProtKB-KW"/>
</dbReference>
<keyword evidence="13" id="KW-0234">DNA repair</keyword>
<dbReference type="SMART" id="SM00487">
    <property type="entry name" value="DEXDc"/>
    <property type="match status" value="1"/>
</dbReference>
<protein>
    <recommendedName>
        <fullName evidence="17">SWI/SNF-related matrix-associated actin-dependent regulator of chromatin subfamily A containing DEAD/H box 1 homolog</fullName>
        <ecNumber evidence="4">3.6.4.12</ecNumber>
    </recommendedName>
</protein>
<organism evidence="22 23">
    <name type="scientific">Cryptotermes secundus</name>
    <dbReference type="NCBI Taxonomy" id="105785"/>
    <lineage>
        <taxon>Eukaryota</taxon>
        <taxon>Metazoa</taxon>
        <taxon>Ecdysozoa</taxon>
        <taxon>Arthropoda</taxon>
        <taxon>Hexapoda</taxon>
        <taxon>Insecta</taxon>
        <taxon>Pterygota</taxon>
        <taxon>Neoptera</taxon>
        <taxon>Polyneoptera</taxon>
        <taxon>Dictyoptera</taxon>
        <taxon>Blattodea</taxon>
        <taxon>Blattoidea</taxon>
        <taxon>Termitoidae</taxon>
        <taxon>Kalotermitidae</taxon>
        <taxon>Cryptotermitinae</taxon>
        <taxon>Cryptotermes</taxon>
    </lineage>
</organism>
<feature type="compositionally biased region" description="Basic and acidic residues" evidence="18">
    <location>
        <begin position="175"/>
        <end position="186"/>
    </location>
</feature>
<keyword evidence="12" id="KW-0238">DNA-binding</keyword>
<dbReference type="InterPro" id="IPR003892">
    <property type="entry name" value="CUE"/>
</dbReference>
<feature type="region of interest" description="Disordered" evidence="18">
    <location>
        <begin position="138"/>
        <end position="195"/>
    </location>
</feature>
<evidence type="ECO:0000259" key="21">
    <source>
        <dbReference type="PROSITE" id="PS51194"/>
    </source>
</evidence>
<evidence type="ECO:0000256" key="18">
    <source>
        <dbReference type="SAM" id="MobiDB-lite"/>
    </source>
</evidence>
<evidence type="ECO:0000256" key="5">
    <source>
        <dbReference type="ARBA" id="ARBA00022454"/>
    </source>
</evidence>
<dbReference type="CDD" id="cd14279">
    <property type="entry name" value="CUE"/>
    <property type="match status" value="1"/>
</dbReference>
<comment type="function">
    <text evidence="16">DNA helicase that possesses intrinsic ATP-dependent nucleosome-remodeling activity and is both required for DNA repair and heterochromatin organization. Promotes DNA end resection of double-strand breaks (DSBs) following DNA damage: probably acts by weakening histone DNA interactions in nucleosomes flanking DSBs.</text>
</comment>
<dbReference type="InterPro" id="IPR000330">
    <property type="entry name" value="SNF2_N"/>
</dbReference>
<dbReference type="AlphaFoldDB" id="A0A2J7Q7V2"/>
<dbReference type="PANTHER" id="PTHR10799">
    <property type="entry name" value="SNF2/RAD54 HELICASE FAMILY"/>
    <property type="match status" value="1"/>
</dbReference>
<evidence type="ECO:0000256" key="3">
    <source>
        <dbReference type="ARBA" id="ARBA00007025"/>
    </source>
</evidence>
<keyword evidence="6" id="KW-0547">Nucleotide-binding</keyword>
<dbReference type="PROSITE" id="PS51192">
    <property type="entry name" value="HELICASE_ATP_BIND_1"/>
    <property type="match status" value="1"/>
</dbReference>
<dbReference type="InterPro" id="IPR038718">
    <property type="entry name" value="SNF2-like_sf"/>
</dbReference>
<comment type="catalytic activity">
    <reaction evidence="15">
        <text>ATP + H2O = ADP + phosphate + H(+)</text>
        <dbReference type="Rhea" id="RHEA:13065"/>
        <dbReference type="ChEBI" id="CHEBI:15377"/>
        <dbReference type="ChEBI" id="CHEBI:15378"/>
        <dbReference type="ChEBI" id="CHEBI:30616"/>
        <dbReference type="ChEBI" id="CHEBI:43474"/>
        <dbReference type="ChEBI" id="CHEBI:456216"/>
        <dbReference type="EC" id="3.6.4.12"/>
    </reaction>
    <physiologicalReaction direction="left-to-right" evidence="15">
        <dbReference type="Rhea" id="RHEA:13066"/>
    </physiologicalReaction>
</comment>
<evidence type="ECO:0000256" key="4">
    <source>
        <dbReference type="ARBA" id="ARBA00012551"/>
    </source>
</evidence>
<feature type="domain" description="Helicase ATP-binding" evidence="20">
    <location>
        <begin position="321"/>
        <end position="492"/>
    </location>
</feature>
<dbReference type="Proteomes" id="UP000235965">
    <property type="component" value="Unassembled WGS sequence"/>
</dbReference>
<feature type="domain" description="Helicase C-terminal" evidence="21">
    <location>
        <begin position="683"/>
        <end position="835"/>
    </location>
</feature>
<keyword evidence="7" id="KW-0227">DNA damage</keyword>
<dbReference type="GO" id="GO:0005634">
    <property type="term" value="C:nucleus"/>
    <property type="evidence" value="ECO:0007669"/>
    <property type="project" value="UniProtKB-SubCell"/>
</dbReference>
<dbReference type="Pfam" id="PF00176">
    <property type="entry name" value="SNF2-rel_dom"/>
    <property type="match status" value="1"/>
</dbReference>
<feature type="domain" description="CUE" evidence="19">
    <location>
        <begin position="94"/>
        <end position="137"/>
    </location>
</feature>
<dbReference type="PROSITE" id="PS51194">
    <property type="entry name" value="HELICASE_CTER"/>
    <property type="match status" value="1"/>
</dbReference>
<comment type="subcellular location">
    <subcellularLocation>
        <location evidence="2">Chromosome</location>
    </subcellularLocation>
    <subcellularLocation>
        <location evidence="1">Nucleus</location>
    </subcellularLocation>
</comment>
<feature type="compositionally biased region" description="Polar residues" evidence="18">
    <location>
        <begin position="35"/>
        <end position="51"/>
    </location>
</feature>
<dbReference type="GO" id="GO:0043130">
    <property type="term" value="F:ubiquitin binding"/>
    <property type="evidence" value="ECO:0007669"/>
    <property type="project" value="InterPro"/>
</dbReference>
<sequence>MSQDSSSGSGVHDTPSPSLLNNLRQFRFQKKSTHQIETNRSNGIINNGTPKNHMSVMSDSLSGPESIVVHRKKPVARIQDSEESEGENEADSVLKENNLKFLEDAFPSLDKMVLQDALVSSSWSVEAAMALLCEGDSVGDKKKRPADARSRKKGKRRRRQMDDIEEDRDDDDDDNHNPYEDERVFDSDDSDQDISDDLTEDKKEVLEFLSTATVGELRVMPHCSQKKAEAIIEQRPFTGWIDLVEKFQEGKFLGTELLNSAQDVLRARQVVQALMKKCTKLAAQMERAIAAGASSVKKQPSLLSPSLTLAGYQMVGLNWLLVMHGQGLNGILADEMGLGKTVQVIAFLAHLKETGMQGDGPHLVVVPSSTLENWSNEFARWCPSLQVVTYYGSPEDRKAMRISWMKDGLEGVDIILTTYSIVSSSPEERKMFRVLRMQYVVLDEAHMLKNMATQRYDNLARINAEHRILLTGTPLQNNLIELMSLLIFVMPHMFEGKKDILKSLFSKCPRDGTKNSKEDELPRFEQEQVSQARRIMKPFVLRRLKSEVMKDLPTKSDVTLLCPLEPSQQEKYDDLIQTFSQQSTQRLVGTNDALSGIAMMMQLRKMANHPVLLRYYFMDEQLEDMAKRLAADQTYKETNPDYIVQDLAVMSDYQIHQLSSVYKCLSGYSLPVEILVESGKFRKLDEVLPKLKSEGHRVLIFSQFVIMLDVLQEYLHIRGYHYLRLDGSTPVTSRQELIDAYNADESIFAFLLSTRAGGLGINLTAADTVIIHDVDFNPYNDKQAEDRCHRVGQTRSVAVMRLLSEGTIEEGIHQVAQEKLNLEREISNPEENEPAEAKNVVRLLKQALGLDKAVSSPQKTS</sequence>
<dbReference type="GO" id="GO:0003678">
    <property type="term" value="F:DNA helicase activity"/>
    <property type="evidence" value="ECO:0007669"/>
    <property type="project" value="UniProtKB-EC"/>
</dbReference>
<dbReference type="GO" id="GO:0006325">
    <property type="term" value="P:chromatin organization"/>
    <property type="evidence" value="ECO:0007669"/>
    <property type="project" value="UniProtKB-KW"/>
</dbReference>
<evidence type="ECO:0000256" key="8">
    <source>
        <dbReference type="ARBA" id="ARBA00022801"/>
    </source>
</evidence>
<dbReference type="EMBL" id="NEVH01017010">
    <property type="protein sequence ID" value="PNF24659.1"/>
    <property type="molecule type" value="Genomic_DNA"/>
</dbReference>
<dbReference type="Gene3D" id="3.40.50.300">
    <property type="entry name" value="P-loop containing nucleotide triphosphate hydrolases"/>
    <property type="match status" value="1"/>
</dbReference>
<dbReference type="EMBL" id="NEVH01017010">
    <property type="protein sequence ID" value="PNF24660.1"/>
    <property type="molecule type" value="Genomic_DNA"/>
</dbReference>
<dbReference type="Pfam" id="PF00271">
    <property type="entry name" value="Helicase_C"/>
    <property type="match status" value="1"/>
</dbReference>
<dbReference type="InterPro" id="IPR027417">
    <property type="entry name" value="P-loop_NTPase"/>
</dbReference>
<gene>
    <name evidence="22" type="ORF">B7P43_G18024</name>
</gene>
<dbReference type="InterPro" id="IPR014001">
    <property type="entry name" value="Helicase_ATP-bd"/>
</dbReference>
<evidence type="ECO:0000256" key="12">
    <source>
        <dbReference type="ARBA" id="ARBA00023125"/>
    </source>
</evidence>
<proteinExistence type="inferred from homology"/>
<evidence type="ECO:0000256" key="13">
    <source>
        <dbReference type="ARBA" id="ARBA00023204"/>
    </source>
</evidence>
<dbReference type="Gene3D" id="3.40.50.10810">
    <property type="entry name" value="Tandem AAA-ATPase domain"/>
    <property type="match status" value="1"/>
</dbReference>
<keyword evidence="8" id="KW-0378">Hydrolase</keyword>
<dbReference type="OrthoDB" id="448448at2759"/>
<dbReference type="PROSITE" id="PS51140">
    <property type="entry name" value="CUE"/>
    <property type="match status" value="1"/>
</dbReference>
<dbReference type="CDD" id="cd18793">
    <property type="entry name" value="SF2_C_SNF"/>
    <property type="match status" value="1"/>
</dbReference>
<feature type="region of interest" description="Disordered" evidence="18">
    <location>
        <begin position="1"/>
        <end position="51"/>
    </location>
</feature>
<feature type="compositionally biased region" description="Basic residues" evidence="18">
    <location>
        <begin position="150"/>
        <end position="159"/>
    </location>
</feature>
<dbReference type="GO" id="GO:0016787">
    <property type="term" value="F:hydrolase activity"/>
    <property type="evidence" value="ECO:0007669"/>
    <property type="project" value="UniProtKB-KW"/>
</dbReference>
<dbReference type="FunFam" id="3.40.50.300:FF:001629">
    <property type="entry name" value="Probable ATP-dependent helicase PF08_0048"/>
    <property type="match status" value="1"/>
</dbReference>
<evidence type="ECO:0000259" key="19">
    <source>
        <dbReference type="PROSITE" id="PS51140"/>
    </source>
</evidence>
<keyword evidence="5" id="KW-0158">Chromosome</keyword>
<evidence type="ECO:0000256" key="15">
    <source>
        <dbReference type="ARBA" id="ARBA00048432"/>
    </source>
</evidence>
<comment type="caution">
    <text evidence="22">The sequence shown here is derived from an EMBL/GenBank/DDBJ whole genome shotgun (WGS) entry which is preliminary data.</text>
</comment>
<evidence type="ECO:0000256" key="6">
    <source>
        <dbReference type="ARBA" id="ARBA00022741"/>
    </source>
</evidence>
<dbReference type="FunFam" id="3.40.50.10810:FF:000014">
    <property type="entry name" value="SWI/SNF-related matrix-associated actin-dependent regulator of chromatin subfamily A containing DEAD/H box 1"/>
    <property type="match status" value="1"/>
</dbReference>
<evidence type="ECO:0000256" key="1">
    <source>
        <dbReference type="ARBA" id="ARBA00004123"/>
    </source>
</evidence>
<feature type="compositionally biased region" description="Acidic residues" evidence="18">
    <location>
        <begin position="163"/>
        <end position="174"/>
    </location>
</feature>
<evidence type="ECO:0000256" key="17">
    <source>
        <dbReference type="ARBA" id="ARBA00069890"/>
    </source>
</evidence>
<name>A0A2J7Q7V2_9NEOP</name>
<dbReference type="GO" id="GO:0003677">
    <property type="term" value="F:DNA binding"/>
    <property type="evidence" value="ECO:0007669"/>
    <property type="project" value="UniProtKB-KW"/>
</dbReference>
<keyword evidence="23" id="KW-1185">Reference proteome</keyword>
<dbReference type="InterPro" id="IPR001650">
    <property type="entry name" value="Helicase_C-like"/>
</dbReference>
<dbReference type="InParanoid" id="A0A2J7Q7V2"/>
<dbReference type="GO" id="GO:0005694">
    <property type="term" value="C:chromosome"/>
    <property type="evidence" value="ECO:0007669"/>
    <property type="project" value="UniProtKB-SubCell"/>
</dbReference>
<dbReference type="EC" id="3.6.4.12" evidence="4"/>
<evidence type="ECO:0000256" key="2">
    <source>
        <dbReference type="ARBA" id="ARBA00004286"/>
    </source>
</evidence>
<dbReference type="STRING" id="105785.A0A2J7Q7V2"/>
<evidence type="ECO:0000313" key="23">
    <source>
        <dbReference type="Proteomes" id="UP000235965"/>
    </source>
</evidence>
<keyword evidence="10" id="KW-0067">ATP-binding</keyword>
<dbReference type="SMART" id="SM00490">
    <property type="entry name" value="HELICc"/>
    <property type="match status" value="1"/>
</dbReference>
<evidence type="ECO:0000256" key="9">
    <source>
        <dbReference type="ARBA" id="ARBA00022806"/>
    </source>
</evidence>
<evidence type="ECO:0000256" key="11">
    <source>
        <dbReference type="ARBA" id="ARBA00022853"/>
    </source>
</evidence>
<dbReference type="InterPro" id="IPR049730">
    <property type="entry name" value="SNF2/RAD54-like_C"/>
</dbReference>